<keyword evidence="11" id="KW-0472">Membrane</keyword>
<dbReference type="EC" id="2.5.1.87" evidence="5"/>
<dbReference type="InterPro" id="IPR038887">
    <property type="entry name" value="Nus1/NgBR"/>
</dbReference>
<feature type="compositionally biased region" description="Polar residues" evidence="13">
    <location>
        <begin position="142"/>
        <end position="156"/>
    </location>
</feature>
<dbReference type="SUPFAM" id="SSF64005">
    <property type="entry name" value="Undecaprenyl diphosphate synthase"/>
    <property type="match status" value="1"/>
</dbReference>
<feature type="region of interest" description="Disordered" evidence="13">
    <location>
        <begin position="131"/>
        <end position="199"/>
    </location>
</feature>
<dbReference type="AlphaFoldDB" id="G4TQE7"/>
<evidence type="ECO:0000256" key="7">
    <source>
        <dbReference type="ARBA" id="ARBA00022692"/>
    </source>
</evidence>
<gene>
    <name evidence="15" type="ORF">PIIN_07487</name>
</gene>
<evidence type="ECO:0000256" key="3">
    <source>
        <dbReference type="ARBA" id="ARBA00004922"/>
    </source>
</evidence>
<dbReference type="UniPathway" id="UPA00378"/>
<evidence type="ECO:0000313" key="16">
    <source>
        <dbReference type="Proteomes" id="UP000007148"/>
    </source>
</evidence>
<dbReference type="GO" id="GO:0045547">
    <property type="term" value="F:ditrans,polycis-polyprenyl diphosphate synthase [(2E,6E)-farnesyl diphosphate specific] activity"/>
    <property type="evidence" value="ECO:0007669"/>
    <property type="project" value="UniProtKB-EC"/>
</dbReference>
<dbReference type="OrthoDB" id="3057168at2759"/>
<evidence type="ECO:0000256" key="12">
    <source>
        <dbReference type="ARBA" id="ARBA00047353"/>
    </source>
</evidence>
<accession>G4TQE7</accession>
<feature type="compositionally biased region" description="Basic and acidic residues" evidence="13">
    <location>
        <begin position="157"/>
        <end position="166"/>
    </location>
</feature>
<keyword evidence="9" id="KW-0460">Magnesium</keyword>
<comment type="catalytic activity">
    <reaction evidence="12">
        <text>n isopentenyl diphosphate + (2E,6E)-farnesyl diphosphate = a di-trans,poly-cis-polyprenyl diphosphate + n diphosphate</text>
        <dbReference type="Rhea" id="RHEA:53008"/>
        <dbReference type="Rhea" id="RHEA-COMP:19494"/>
        <dbReference type="ChEBI" id="CHEBI:33019"/>
        <dbReference type="ChEBI" id="CHEBI:128769"/>
        <dbReference type="ChEBI" id="CHEBI:136960"/>
        <dbReference type="ChEBI" id="CHEBI:175763"/>
        <dbReference type="EC" id="2.5.1.87"/>
    </reaction>
</comment>
<evidence type="ECO:0000256" key="2">
    <source>
        <dbReference type="ARBA" id="ARBA00004586"/>
    </source>
</evidence>
<comment type="cofactor">
    <cofactor evidence="1">
        <name>Mg(2+)</name>
        <dbReference type="ChEBI" id="CHEBI:18420"/>
    </cofactor>
</comment>
<protein>
    <recommendedName>
        <fullName evidence="5">ditrans,polycis-polyprenyl diphosphate synthase [(2E,6E)-farnesyldiphosphate specific]</fullName>
        <ecNumber evidence="5">2.5.1.87</ecNumber>
    </recommendedName>
</protein>
<evidence type="ECO:0000256" key="9">
    <source>
        <dbReference type="ARBA" id="ARBA00022842"/>
    </source>
</evidence>
<keyword evidence="6" id="KW-0808">Transferase</keyword>
<evidence type="ECO:0000256" key="14">
    <source>
        <dbReference type="SAM" id="SignalP"/>
    </source>
</evidence>
<reference evidence="15 16" key="1">
    <citation type="journal article" date="2011" name="PLoS Pathog.">
        <title>Endophytic Life Strategies Decoded by Genome and Transcriptome Analyses of the Mutualistic Root Symbiont Piriformospora indica.</title>
        <authorList>
            <person name="Zuccaro A."/>
            <person name="Lahrmann U."/>
            <person name="Guldener U."/>
            <person name="Langen G."/>
            <person name="Pfiffi S."/>
            <person name="Biedenkopf D."/>
            <person name="Wong P."/>
            <person name="Samans B."/>
            <person name="Grimm C."/>
            <person name="Basiewicz M."/>
            <person name="Murat C."/>
            <person name="Martin F."/>
            <person name="Kogel K.H."/>
        </authorList>
    </citation>
    <scope>NUCLEOTIDE SEQUENCE [LARGE SCALE GENOMIC DNA]</scope>
    <source>
        <strain evidence="15 16">DSM 11827</strain>
    </source>
</reference>
<feature type="chain" id="PRO_5003469033" description="ditrans,polycis-polyprenyl diphosphate synthase [(2E,6E)-farnesyldiphosphate specific]" evidence="14">
    <location>
        <begin position="22"/>
        <end position="326"/>
    </location>
</feature>
<dbReference type="EMBL" id="CAFZ01000233">
    <property type="protein sequence ID" value="CCA73534.1"/>
    <property type="molecule type" value="Genomic_DNA"/>
</dbReference>
<dbReference type="eggNOG" id="KOG2818">
    <property type="taxonomic scope" value="Eukaryota"/>
</dbReference>
<evidence type="ECO:0000256" key="8">
    <source>
        <dbReference type="ARBA" id="ARBA00022824"/>
    </source>
</evidence>
<comment type="similarity">
    <text evidence="4">Belongs to the UPP synthase family.</text>
</comment>
<comment type="subcellular location">
    <subcellularLocation>
        <location evidence="2">Endoplasmic reticulum membrane</location>
    </subcellularLocation>
</comment>
<proteinExistence type="inferred from homology"/>
<evidence type="ECO:0000256" key="10">
    <source>
        <dbReference type="ARBA" id="ARBA00022989"/>
    </source>
</evidence>
<evidence type="ECO:0000256" key="13">
    <source>
        <dbReference type="SAM" id="MobiDB-lite"/>
    </source>
</evidence>
<dbReference type="GO" id="GO:1904423">
    <property type="term" value="C:dehydrodolichyl diphosphate synthase complex"/>
    <property type="evidence" value="ECO:0007669"/>
    <property type="project" value="InterPro"/>
</dbReference>
<evidence type="ECO:0000256" key="6">
    <source>
        <dbReference type="ARBA" id="ARBA00022679"/>
    </source>
</evidence>
<dbReference type="InParanoid" id="G4TQE7"/>
<evidence type="ECO:0000256" key="1">
    <source>
        <dbReference type="ARBA" id="ARBA00001946"/>
    </source>
</evidence>
<evidence type="ECO:0000256" key="5">
    <source>
        <dbReference type="ARBA" id="ARBA00012596"/>
    </source>
</evidence>
<comment type="pathway">
    <text evidence="3">Protein modification; protein glycosylation.</text>
</comment>
<keyword evidence="8" id="KW-0256">Endoplasmic reticulum</keyword>
<dbReference type="InterPro" id="IPR036424">
    <property type="entry name" value="UPP_synth-like_sf"/>
</dbReference>
<keyword evidence="14" id="KW-0732">Signal</keyword>
<dbReference type="STRING" id="1109443.G4TQE7"/>
<keyword evidence="16" id="KW-1185">Reference proteome</keyword>
<keyword evidence="7" id="KW-0812">Transmembrane</keyword>
<name>G4TQE7_SERID</name>
<dbReference type="Proteomes" id="UP000007148">
    <property type="component" value="Unassembled WGS sequence"/>
</dbReference>
<comment type="caution">
    <text evidence="15">The sequence shown here is derived from an EMBL/GenBank/DDBJ whole genome shotgun (WGS) entry which is preliminary data.</text>
</comment>
<feature type="signal peptide" evidence="14">
    <location>
        <begin position="1"/>
        <end position="21"/>
    </location>
</feature>
<organism evidence="15 16">
    <name type="scientific">Serendipita indica (strain DSM 11827)</name>
    <name type="common">Root endophyte fungus</name>
    <name type="synonym">Piriformospora indica</name>
    <dbReference type="NCBI Taxonomy" id="1109443"/>
    <lineage>
        <taxon>Eukaryota</taxon>
        <taxon>Fungi</taxon>
        <taxon>Dikarya</taxon>
        <taxon>Basidiomycota</taxon>
        <taxon>Agaricomycotina</taxon>
        <taxon>Agaricomycetes</taxon>
        <taxon>Sebacinales</taxon>
        <taxon>Serendipitaceae</taxon>
        <taxon>Serendipita</taxon>
    </lineage>
</organism>
<evidence type="ECO:0000256" key="11">
    <source>
        <dbReference type="ARBA" id="ARBA00023136"/>
    </source>
</evidence>
<dbReference type="HOGENOM" id="CLU_080749_0_0_1"/>
<dbReference type="PANTHER" id="PTHR21528:SF0">
    <property type="entry name" value="DEHYDRODOLICHYL DIPHOSPHATE SYNTHASE COMPLEX SUBUNIT NUS1"/>
    <property type="match status" value="1"/>
</dbReference>
<dbReference type="GO" id="GO:0005789">
    <property type="term" value="C:endoplasmic reticulum membrane"/>
    <property type="evidence" value="ECO:0007669"/>
    <property type="project" value="UniProtKB-SubCell"/>
</dbReference>
<keyword evidence="10" id="KW-1133">Transmembrane helix</keyword>
<dbReference type="OMA" id="FPPWQTR"/>
<sequence>MLRYALLWLFHLFLALKRFFASLLPRKQPRPLRAHRRKLPNHLAVLLSTKESVGNGEYNLGEAIESVCRLVEWCRASGIEILSVFDSANLLPGAWEEVKDALQTVAVIESVQASSNSDAFEPSRKGWSQLSSALRLPPTPPLSKTASWASIRSMSPDSRDSTRAHSSENTTPTLVSFKLQSEEHSRKRQASLISQEPPRRPGPLTLYIISEQLGRPQIARVARELAFSAVSEPVSKQGAWKESTSVSGLSARLEGKKALKSPLEFEGFPPWQIHLSEVTYIPPRRPQSDILRQFWPVPQEFPGAITEAAFRTALDEYDGAEMRFGK</sequence>
<evidence type="ECO:0000256" key="4">
    <source>
        <dbReference type="ARBA" id="ARBA00005432"/>
    </source>
</evidence>
<dbReference type="PANTHER" id="PTHR21528">
    <property type="entry name" value="DEHYDRODOLICHYL DIPHOSPHATE SYNTHASE COMPLEX SUBUNIT NUS1"/>
    <property type="match status" value="1"/>
</dbReference>
<evidence type="ECO:0000313" key="15">
    <source>
        <dbReference type="EMBL" id="CCA73534.1"/>
    </source>
</evidence>